<dbReference type="Gene3D" id="3.30.1240.10">
    <property type="match status" value="1"/>
</dbReference>
<dbReference type="SUPFAM" id="SSF56784">
    <property type="entry name" value="HAD-like"/>
    <property type="match status" value="1"/>
</dbReference>
<dbReference type="InterPro" id="IPR036412">
    <property type="entry name" value="HAD-like_sf"/>
</dbReference>
<evidence type="ECO:0000313" key="2">
    <source>
        <dbReference type="Proteomes" id="UP000183687"/>
    </source>
</evidence>
<dbReference type="Pfam" id="PF08282">
    <property type="entry name" value="Hydrolase_3"/>
    <property type="match status" value="1"/>
</dbReference>
<reference evidence="1 2" key="1">
    <citation type="submission" date="2016-10" db="EMBL/GenBank/DDBJ databases">
        <authorList>
            <person name="Varghese N."/>
            <person name="Submissions S."/>
        </authorList>
    </citation>
    <scope>NUCLEOTIDE SEQUENCE [LARGE SCALE GENOMIC DNA]</scope>
    <source>
        <strain evidence="1 2">DSM 20586</strain>
    </source>
</reference>
<comment type="caution">
    <text evidence="1">The sequence shown here is derived from an EMBL/GenBank/DDBJ whole genome shotgun (WGS) entry which is preliminary data.</text>
</comment>
<dbReference type="PANTHER" id="PTHR10000:SF8">
    <property type="entry name" value="HAD SUPERFAMILY HYDROLASE-LIKE, TYPE 3"/>
    <property type="match status" value="1"/>
</dbReference>
<dbReference type="PANTHER" id="PTHR10000">
    <property type="entry name" value="PHOSPHOSERINE PHOSPHATASE"/>
    <property type="match status" value="1"/>
</dbReference>
<dbReference type="GO" id="GO:0005829">
    <property type="term" value="C:cytosol"/>
    <property type="evidence" value="ECO:0007669"/>
    <property type="project" value="TreeGrafter"/>
</dbReference>
<proteinExistence type="predicted"/>
<dbReference type="RefSeq" id="WP_002564081.1">
    <property type="nucleotide sequence ID" value="NZ_CALJSN010000009.1"/>
</dbReference>
<accession>A0AB38A7J4</accession>
<gene>
    <name evidence="1" type="ORF">SAMN04489746_1252</name>
</gene>
<dbReference type="EMBL" id="FNSH01000001">
    <property type="protein sequence ID" value="SEB90168.1"/>
    <property type="molecule type" value="Genomic_DNA"/>
</dbReference>
<sequence>MIKLILSDIDGTILPYGHKHVSAPLLDAIHEALDAGIRFGPCTGRGMEWLPPLFCDDAAAYATAIATNGQSVYLDGQALVEAHFTPEQLKPLIEELSDVAGAGVLVFIDGVPHLLCGEPSDLLASYAEYAKSAIIEKTIPDSDAITKCNVFLRGDMDATVELCNRLNERIDALDFDIPSPAFLNVMLKGRNKASGIDMLTTHLGITLEDVVVFGDGGNDVPMLAHVPNSVAVAQAMPQATAAARWHTGSVDEDAVADDIRALARGEWPFTH</sequence>
<dbReference type="InterPro" id="IPR023214">
    <property type="entry name" value="HAD_sf"/>
</dbReference>
<protein>
    <submittedName>
        <fullName evidence="1">Uncharacterized protein</fullName>
    </submittedName>
</protein>
<dbReference type="GO" id="GO:0000287">
    <property type="term" value="F:magnesium ion binding"/>
    <property type="evidence" value="ECO:0007669"/>
    <property type="project" value="TreeGrafter"/>
</dbReference>
<dbReference type="Proteomes" id="UP000183687">
    <property type="component" value="Unassembled WGS sequence"/>
</dbReference>
<organism evidence="1 2">
    <name type="scientific">Atopobium minutum</name>
    <dbReference type="NCBI Taxonomy" id="1381"/>
    <lineage>
        <taxon>Bacteria</taxon>
        <taxon>Bacillati</taxon>
        <taxon>Actinomycetota</taxon>
        <taxon>Coriobacteriia</taxon>
        <taxon>Coriobacteriales</taxon>
        <taxon>Atopobiaceae</taxon>
        <taxon>Atopobium</taxon>
    </lineage>
</organism>
<name>A0AB38A7J4_9ACTN</name>
<dbReference type="Gene3D" id="3.40.50.1000">
    <property type="entry name" value="HAD superfamily/HAD-like"/>
    <property type="match status" value="1"/>
</dbReference>
<dbReference type="GO" id="GO:0016791">
    <property type="term" value="F:phosphatase activity"/>
    <property type="evidence" value="ECO:0007669"/>
    <property type="project" value="TreeGrafter"/>
</dbReference>
<dbReference type="NCBIfam" id="TIGR01484">
    <property type="entry name" value="HAD-SF-IIB"/>
    <property type="match status" value="1"/>
</dbReference>
<dbReference type="AlphaFoldDB" id="A0AB38A7J4"/>
<evidence type="ECO:0000313" key="1">
    <source>
        <dbReference type="EMBL" id="SEB90168.1"/>
    </source>
</evidence>
<dbReference type="InterPro" id="IPR006379">
    <property type="entry name" value="HAD-SF_hydro_IIB"/>
</dbReference>